<keyword evidence="3" id="KW-1185">Reference proteome</keyword>
<proteinExistence type="predicted"/>
<protein>
    <submittedName>
        <fullName evidence="2">Uncharacterized protein</fullName>
    </submittedName>
</protein>
<dbReference type="GeneID" id="77732403"/>
<name>A0AA38H9X7_9TREE</name>
<gene>
    <name evidence="2" type="ORF">MKK02DRAFT_45025</name>
</gene>
<sequence length="258" mass="28417">MPTSKNTPPTPIIDKVYSQGDFTIISSDSKPVKFQLPSYYLLAARGMQTGAPPRPFHIDMTDKEFEHAEALRLWLDFVTNRGMTIDSTFIGKARNVLHLARKYDCSAIARSVIALAHTALEKTPTLAQQIIVLAAQCDEPDLVAKGIRAYKPGDEPNYHGSRHSPRHIAGSTGAQLIPSLEHVRVEPSTWPLSDWQGTPLTYIWTINRALTLASSRAEQGDAFLKLIEAAKDLERKAASDSKKRKLTSVPGLGLFSGE</sequence>
<organism evidence="2 3">
    <name type="scientific">Dioszegia hungarica</name>
    <dbReference type="NCBI Taxonomy" id="4972"/>
    <lineage>
        <taxon>Eukaryota</taxon>
        <taxon>Fungi</taxon>
        <taxon>Dikarya</taxon>
        <taxon>Basidiomycota</taxon>
        <taxon>Agaricomycotina</taxon>
        <taxon>Tremellomycetes</taxon>
        <taxon>Tremellales</taxon>
        <taxon>Bulleribasidiaceae</taxon>
        <taxon>Dioszegia</taxon>
    </lineage>
</organism>
<dbReference type="EMBL" id="JAKWFO010000005">
    <property type="protein sequence ID" value="KAI9636321.1"/>
    <property type="molecule type" value="Genomic_DNA"/>
</dbReference>
<evidence type="ECO:0000313" key="2">
    <source>
        <dbReference type="EMBL" id="KAI9636321.1"/>
    </source>
</evidence>
<evidence type="ECO:0000313" key="3">
    <source>
        <dbReference type="Proteomes" id="UP001164286"/>
    </source>
</evidence>
<dbReference type="RefSeq" id="XP_052946098.1">
    <property type="nucleotide sequence ID" value="XM_053093198.1"/>
</dbReference>
<dbReference type="AlphaFoldDB" id="A0AA38H9X7"/>
<feature type="region of interest" description="Disordered" evidence="1">
    <location>
        <begin position="237"/>
        <end position="258"/>
    </location>
</feature>
<reference evidence="2" key="1">
    <citation type="journal article" date="2022" name="G3 (Bethesda)">
        <title>High quality genome of the basidiomycete yeast Dioszegia hungarica PDD-24b-2 isolated from cloud water.</title>
        <authorList>
            <person name="Jarrige D."/>
            <person name="Haridas S."/>
            <person name="Bleykasten-Grosshans C."/>
            <person name="Joly M."/>
            <person name="Nadalig T."/>
            <person name="Sancelme M."/>
            <person name="Vuilleumier S."/>
            <person name="Grigoriev I.V."/>
            <person name="Amato P."/>
            <person name="Bringel F."/>
        </authorList>
    </citation>
    <scope>NUCLEOTIDE SEQUENCE</scope>
    <source>
        <strain evidence="2">PDD-24b-2</strain>
    </source>
</reference>
<dbReference type="Proteomes" id="UP001164286">
    <property type="component" value="Unassembled WGS sequence"/>
</dbReference>
<accession>A0AA38H9X7</accession>
<comment type="caution">
    <text evidence="2">The sequence shown here is derived from an EMBL/GenBank/DDBJ whole genome shotgun (WGS) entry which is preliminary data.</text>
</comment>
<evidence type="ECO:0000256" key="1">
    <source>
        <dbReference type="SAM" id="MobiDB-lite"/>
    </source>
</evidence>